<sequence length="457" mass="50317">MNNADRVEGPRPTGDAHVPLVEPRKVQISECSMEDVAASTRAYQLSTVLCAHSDDVKCVYPIDSDCILSASRDRTVGVWKRKQESKDFELTRLLAGHDGYVNSLEFIPADEDCESDLIASSGNSTIILFHLYGDDLGPDPSPEPVDGLIGHHANVCALQYSRKHKKMISASWDCAGRLWSRSKSSSNNVAAGKAKSKAGDWACELVLSGHEAAVWGVAILDEGLYDGNYLTGSADRTLRMYDPAGTAIRTFDIFPDAIRSLATFPNFQSIALALNDGTVRLVQLEDGATETLKSHTDYVYHISVRSENEIISCGEDHTAAYWNGESTKEKYLQRLIHPCQSVWCCSFLPNGDIVSAGSDNAIRVWTASSDRVADRETLQVYEKETANIDSKGQGSLAEGNEETVLDIVLNDEKAPLQLRFSQNTDPEELVTTFAVEHQLTAEEKEQIESFIRRAQGY</sequence>
<dbReference type="Gene3D" id="2.130.10.10">
    <property type="entry name" value="YVTN repeat-like/Quinoprotein amine dehydrogenase"/>
    <property type="match status" value="1"/>
</dbReference>
<keyword evidence="6" id="KW-1185">Reference proteome</keyword>
<evidence type="ECO:0000313" key="6">
    <source>
        <dbReference type="Proteomes" id="UP000620104"/>
    </source>
</evidence>
<dbReference type="GO" id="GO:0043161">
    <property type="term" value="P:proteasome-mediated ubiquitin-dependent protein catabolic process"/>
    <property type="evidence" value="ECO:0007669"/>
    <property type="project" value="TreeGrafter"/>
</dbReference>
<dbReference type="GO" id="GO:0043130">
    <property type="term" value="F:ubiquitin binding"/>
    <property type="evidence" value="ECO:0007669"/>
    <property type="project" value="TreeGrafter"/>
</dbReference>
<gene>
    <name evidence="5" type="ORF">NliqN6_4912</name>
</gene>
<feature type="repeat" description="WD" evidence="4">
    <location>
        <begin position="148"/>
        <end position="189"/>
    </location>
</feature>
<accession>A0A8H3YG73</accession>
<dbReference type="PROSITE" id="PS50082">
    <property type="entry name" value="WD_REPEATS_2"/>
    <property type="match status" value="2"/>
</dbReference>
<evidence type="ECO:0008006" key="7">
    <source>
        <dbReference type="Google" id="ProtNLM"/>
    </source>
</evidence>
<comment type="caution">
    <text evidence="5">The sequence shown here is derived from an EMBL/GenBank/DDBJ whole genome shotgun (WGS) entry which is preliminary data.</text>
</comment>
<proteinExistence type="predicted"/>
<dbReference type="Gene3D" id="3.10.20.870">
    <property type="entry name" value="PFU (PLAA family ubiquitin binding), C-terminal domain"/>
    <property type="match status" value="1"/>
</dbReference>
<dbReference type="InterPro" id="IPR036322">
    <property type="entry name" value="WD40_repeat_dom_sf"/>
</dbReference>
<dbReference type="GO" id="GO:0005634">
    <property type="term" value="C:nucleus"/>
    <property type="evidence" value="ECO:0007669"/>
    <property type="project" value="TreeGrafter"/>
</dbReference>
<dbReference type="SUPFAM" id="SSF50978">
    <property type="entry name" value="WD40 repeat-like"/>
    <property type="match status" value="1"/>
</dbReference>
<evidence type="ECO:0000256" key="3">
    <source>
        <dbReference type="ARBA" id="ARBA00022737"/>
    </source>
</evidence>
<evidence type="ECO:0000256" key="2">
    <source>
        <dbReference type="ARBA" id="ARBA00022574"/>
    </source>
</evidence>
<dbReference type="InterPro" id="IPR038122">
    <property type="entry name" value="PFU_sf"/>
</dbReference>
<dbReference type="InterPro" id="IPR015943">
    <property type="entry name" value="WD40/YVTN_repeat-like_dom_sf"/>
</dbReference>
<dbReference type="InterPro" id="IPR001680">
    <property type="entry name" value="WD40_rpt"/>
</dbReference>
<dbReference type="PANTHER" id="PTHR19849:SF0">
    <property type="entry name" value="PHOSPHOLIPASE A-2-ACTIVATING PROTEIN"/>
    <property type="match status" value="1"/>
</dbReference>
<evidence type="ECO:0000313" key="5">
    <source>
        <dbReference type="EMBL" id="GHJ88510.1"/>
    </source>
</evidence>
<evidence type="ECO:0000256" key="1">
    <source>
        <dbReference type="ARBA" id="ARBA00022490"/>
    </source>
</evidence>
<dbReference type="GO" id="GO:0010992">
    <property type="term" value="P:ubiquitin recycling"/>
    <property type="evidence" value="ECO:0007669"/>
    <property type="project" value="TreeGrafter"/>
</dbReference>
<dbReference type="OrthoDB" id="10265988at2759"/>
<evidence type="ECO:0000256" key="4">
    <source>
        <dbReference type="PROSITE-ProRule" id="PRU00221"/>
    </source>
</evidence>
<keyword evidence="2 4" id="KW-0853">WD repeat</keyword>
<dbReference type="GO" id="GO:0005737">
    <property type="term" value="C:cytoplasm"/>
    <property type="evidence" value="ECO:0007669"/>
    <property type="project" value="TreeGrafter"/>
</dbReference>
<feature type="repeat" description="WD" evidence="4">
    <location>
        <begin position="353"/>
        <end position="375"/>
    </location>
</feature>
<organism evidence="5 6">
    <name type="scientific">Naganishia liquefaciens</name>
    <dbReference type="NCBI Taxonomy" id="104408"/>
    <lineage>
        <taxon>Eukaryota</taxon>
        <taxon>Fungi</taxon>
        <taxon>Dikarya</taxon>
        <taxon>Basidiomycota</taxon>
        <taxon>Agaricomycotina</taxon>
        <taxon>Tremellomycetes</taxon>
        <taxon>Filobasidiales</taxon>
        <taxon>Filobasidiaceae</taxon>
        <taxon>Naganishia</taxon>
    </lineage>
</organism>
<keyword evidence="1" id="KW-0963">Cytoplasm</keyword>
<dbReference type="Pfam" id="PF00400">
    <property type="entry name" value="WD40"/>
    <property type="match status" value="5"/>
</dbReference>
<dbReference type="PANTHER" id="PTHR19849">
    <property type="entry name" value="PHOSPHOLIPASE A-2-ACTIVATING PROTEIN"/>
    <property type="match status" value="1"/>
</dbReference>
<protein>
    <recommendedName>
        <fullName evidence="7">WD40 repeat domain-containing protein</fullName>
    </recommendedName>
</protein>
<dbReference type="Proteomes" id="UP000620104">
    <property type="component" value="Unassembled WGS sequence"/>
</dbReference>
<dbReference type="AlphaFoldDB" id="A0A8H3YG73"/>
<dbReference type="EMBL" id="BLZA01000030">
    <property type="protein sequence ID" value="GHJ88510.1"/>
    <property type="molecule type" value="Genomic_DNA"/>
</dbReference>
<dbReference type="SMART" id="SM00320">
    <property type="entry name" value="WD40"/>
    <property type="match status" value="7"/>
</dbReference>
<name>A0A8H3YG73_9TREE</name>
<keyword evidence="3" id="KW-0677">Repeat</keyword>
<reference evidence="5" key="1">
    <citation type="submission" date="2020-07" db="EMBL/GenBank/DDBJ databases">
        <title>Draft Genome Sequence of a Deep-Sea Yeast, Naganishia (Cryptococcus) liquefaciens strain N6.</title>
        <authorList>
            <person name="Han Y.W."/>
            <person name="Kajitani R."/>
            <person name="Morimoto H."/>
            <person name="Parhat M."/>
            <person name="Tsubouchi H."/>
            <person name="Bakenova O."/>
            <person name="Ogata M."/>
            <person name="Argunhan B."/>
            <person name="Aoki R."/>
            <person name="Kajiwara S."/>
            <person name="Itoh T."/>
            <person name="Iwasaki H."/>
        </authorList>
    </citation>
    <scope>NUCLEOTIDE SEQUENCE</scope>
    <source>
        <strain evidence="5">N6</strain>
    </source>
</reference>